<organism evidence="1 2">
    <name type="scientific">Aphis craccivora</name>
    <name type="common">Cowpea aphid</name>
    <dbReference type="NCBI Taxonomy" id="307492"/>
    <lineage>
        <taxon>Eukaryota</taxon>
        <taxon>Metazoa</taxon>
        <taxon>Ecdysozoa</taxon>
        <taxon>Arthropoda</taxon>
        <taxon>Hexapoda</taxon>
        <taxon>Insecta</taxon>
        <taxon>Pterygota</taxon>
        <taxon>Neoptera</taxon>
        <taxon>Paraneoptera</taxon>
        <taxon>Hemiptera</taxon>
        <taxon>Sternorrhyncha</taxon>
        <taxon>Aphidomorpha</taxon>
        <taxon>Aphidoidea</taxon>
        <taxon>Aphididae</taxon>
        <taxon>Aphidini</taxon>
        <taxon>Aphis</taxon>
        <taxon>Aphis</taxon>
    </lineage>
</organism>
<evidence type="ECO:0000313" key="1">
    <source>
        <dbReference type="EMBL" id="KAF0715759.1"/>
    </source>
</evidence>
<evidence type="ECO:0000313" key="2">
    <source>
        <dbReference type="Proteomes" id="UP000478052"/>
    </source>
</evidence>
<dbReference type="Proteomes" id="UP000478052">
    <property type="component" value="Unassembled WGS sequence"/>
</dbReference>
<sequence length="50" mass="5728">MHIIGPLLFIIFINYLLPIKTNINIELFSFAENTAILISDPTIKTIKIKK</sequence>
<reference evidence="1 2" key="1">
    <citation type="submission" date="2019-08" db="EMBL/GenBank/DDBJ databases">
        <title>Whole genome of Aphis craccivora.</title>
        <authorList>
            <person name="Voronova N.V."/>
            <person name="Shulinski R.S."/>
            <person name="Bandarenka Y.V."/>
            <person name="Zhorov D.G."/>
            <person name="Warner D."/>
        </authorList>
    </citation>
    <scope>NUCLEOTIDE SEQUENCE [LARGE SCALE GENOMIC DNA]</scope>
    <source>
        <strain evidence="1">180601</strain>
        <tissue evidence="1">Whole Body</tissue>
    </source>
</reference>
<gene>
    <name evidence="1" type="ORF">FWK35_00031129</name>
</gene>
<keyword evidence="1" id="KW-0808">Transferase</keyword>
<dbReference type="EMBL" id="VUJU01010117">
    <property type="protein sequence ID" value="KAF0715759.1"/>
    <property type="molecule type" value="Genomic_DNA"/>
</dbReference>
<protein>
    <submittedName>
        <fullName evidence="1">Reverse transcriptase domain-containing protein</fullName>
    </submittedName>
</protein>
<dbReference type="GO" id="GO:0003964">
    <property type="term" value="F:RNA-directed DNA polymerase activity"/>
    <property type="evidence" value="ECO:0007669"/>
    <property type="project" value="UniProtKB-KW"/>
</dbReference>
<name>A0A6G0VZQ9_APHCR</name>
<keyword evidence="2" id="KW-1185">Reference proteome</keyword>
<accession>A0A6G0VZQ9</accession>
<comment type="caution">
    <text evidence="1">The sequence shown here is derived from an EMBL/GenBank/DDBJ whole genome shotgun (WGS) entry which is preliminary data.</text>
</comment>
<proteinExistence type="predicted"/>
<keyword evidence="1" id="KW-0695">RNA-directed DNA polymerase</keyword>
<keyword evidence="1" id="KW-0548">Nucleotidyltransferase</keyword>
<dbReference type="AlphaFoldDB" id="A0A6G0VZQ9"/>